<evidence type="ECO:0000256" key="3">
    <source>
        <dbReference type="ARBA" id="ARBA00023242"/>
    </source>
</evidence>
<proteinExistence type="inferred from homology"/>
<accession>A0AAQ3NCV6</accession>
<reference evidence="4 5" key="1">
    <citation type="journal article" date="2023" name="Life. Sci Alliance">
        <title>Evolutionary insights into 3D genome organization and epigenetic landscape of Vigna mungo.</title>
        <authorList>
            <person name="Junaid A."/>
            <person name="Singh B."/>
            <person name="Bhatia S."/>
        </authorList>
    </citation>
    <scope>NUCLEOTIDE SEQUENCE [LARGE SCALE GENOMIC DNA]</scope>
    <source>
        <strain evidence="4">Urdbean</strain>
    </source>
</reference>
<dbReference type="PANTHER" id="PTHR47058:SF3">
    <property type="entry name" value="REPLICATION PROTEIN A 14 KDA SUBUNIT A-RELATED"/>
    <property type="match status" value="1"/>
</dbReference>
<dbReference type="GO" id="GO:0003677">
    <property type="term" value="F:DNA binding"/>
    <property type="evidence" value="ECO:0007669"/>
    <property type="project" value="InterPro"/>
</dbReference>
<keyword evidence="5" id="KW-1185">Reference proteome</keyword>
<dbReference type="InterPro" id="IPR012340">
    <property type="entry name" value="NA-bd_OB-fold"/>
</dbReference>
<sequence length="321" mass="35959">MNAWILRPRESGNPGNRVMCRNWFSHHSLGKTSAICWTASACPLNSSIIHVNCSIRHYVYLALEHSKACISHVALFLVKSVSLLLPSEAVIVHNEYQGYRGDLASFAAIERKTGAWETINKRWLSSNSKSCSFTRYELDHSLKANLKINLPQSNLYVKVSWQAVQLSSRPTNLPMIKAVMLDELSQIIFLCLEQKMDMSNPAAFVNAEILHFYVGRRVRALMHVVRSDGGVVIGKSTDEKQLVVKGFPPAPLTTFVEVFGIVNSDKSIAAEIWINFGDSIGIVFLPIPQIDFEIWPKHICSTTTSFVSLQMENLNTCSCEL</sequence>
<dbReference type="Proteomes" id="UP001374535">
    <property type="component" value="Chromosome 6"/>
</dbReference>
<dbReference type="Pfam" id="PF08661">
    <property type="entry name" value="Rep_fac-A_3"/>
    <property type="match status" value="1"/>
</dbReference>
<evidence type="ECO:0000313" key="4">
    <source>
        <dbReference type="EMBL" id="WVZ07475.1"/>
    </source>
</evidence>
<evidence type="ECO:0000313" key="5">
    <source>
        <dbReference type="Proteomes" id="UP001374535"/>
    </source>
</evidence>
<organism evidence="4 5">
    <name type="scientific">Vigna mungo</name>
    <name type="common">Black gram</name>
    <name type="synonym">Phaseolus mungo</name>
    <dbReference type="NCBI Taxonomy" id="3915"/>
    <lineage>
        <taxon>Eukaryota</taxon>
        <taxon>Viridiplantae</taxon>
        <taxon>Streptophyta</taxon>
        <taxon>Embryophyta</taxon>
        <taxon>Tracheophyta</taxon>
        <taxon>Spermatophyta</taxon>
        <taxon>Magnoliopsida</taxon>
        <taxon>eudicotyledons</taxon>
        <taxon>Gunneridae</taxon>
        <taxon>Pentapetalae</taxon>
        <taxon>rosids</taxon>
        <taxon>fabids</taxon>
        <taxon>Fabales</taxon>
        <taxon>Fabaceae</taxon>
        <taxon>Papilionoideae</taxon>
        <taxon>50 kb inversion clade</taxon>
        <taxon>NPAAA clade</taxon>
        <taxon>indigoferoid/millettioid clade</taxon>
        <taxon>Phaseoleae</taxon>
        <taxon>Vigna</taxon>
    </lineage>
</organism>
<gene>
    <name evidence="4" type="ORF">V8G54_020821</name>
</gene>
<dbReference type="EMBL" id="CP144695">
    <property type="protein sequence ID" value="WVZ07475.1"/>
    <property type="molecule type" value="Genomic_DNA"/>
</dbReference>
<dbReference type="InterPro" id="IPR013970">
    <property type="entry name" value="Rfa2"/>
</dbReference>
<evidence type="ECO:0000256" key="2">
    <source>
        <dbReference type="ARBA" id="ARBA00009761"/>
    </source>
</evidence>
<dbReference type="GO" id="GO:0006310">
    <property type="term" value="P:DNA recombination"/>
    <property type="evidence" value="ECO:0007669"/>
    <property type="project" value="InterPro"/>
</dbReference>
<keyword evidence="3" id="KW-0539">Nucleus</keyword>
<dbReference type="GO" id="GO:0006260">
    <property type="term" value="P:DNA replication"/>
    <property type="evidence" value="ECO:0007669"/>
    <property type="project" value="InterPro"/>
</dbReference>
<dbReference type="GO" id="GO:0031981">
    <property type="term" value="C:nuclear lumen"/>
    <property type="evidence" value="ECO:0007669"/>
    <property type="project" value="UniProtKB-ARBA"/>
</dbReference>
<dbReference type="PANTHER" id="PTHR47058">
    <property type="entry name" value="REPLICATION PROTEIN A 14 KDA SUBUNIT A-RELATED"/>
    <property type="match status" value="1"/>
</dbReference>
<dbReference type="Gene3D" id="2.40.50.140">
    <property type="entry name" value="Nucleic acid-binding proteins"/>
    <property type="match status" value="1"/>
</dbReference>
<comment type="similarity">
    <text evidence="2">Belongs to the replication factor A protein 3 family.</text>
</comment>
<name>A0AAQ3NCV6_VIGMU</name>
<protein>
    <submittedName>
        <fullName evidence="4">Uncharacterized protein</fullName>
    </submittedName>
</protein>
<evidence type="ECO:0000256" key="1">
    <source>
        <dbReference type="ARBA" id="ARBA00004123"/>
    </source>
</evidence>
<dbReference type="GO" id="GO:0006281">
    <property type="term" value="P:DNA repair"/>
    <property type="evidence" value="ECO:0007669"/>
    <property type="project" value="InterPro"/>
</dbReference>
<comment type="subcellular location">
    <subcellularLocation>
        <location evidence="1">Nucleus</location>
    </subcellularLocation>
</comment>
<dbReference type="SUPFAM" id="SSF50249">
    <property type="entry name" value="Nucleic acid-binding proteins"/>
    <property type="match status" value="1"/>
</dbReference>
<dbReference type="AlphaFoldDB" id="A0AAQ3NCV6"/>